<name>A0A7J6KJC6_PERCH</name>
<dbReference type="SUPFAM" id="SSF53098">
    <property type="entry name" value="Ribonuclease H-like"/>
    <property type="match status" value="1"/>
</dbReference>
<dbReference type="InterPro" id="IPR012337">
    <property type="entry name" value="RNaseH-like_sf"/>
</dbReference>
<organism evidence="2 3">
    <name type="scientific">Perkinsus chesapeaki</name>
    <name type="common">Clam parasite</name>
    <name type="synonym">Perkinsus andrewsi</name>
    <dbReference type="NCBI Taxonomy" id="330153"/>
    <lineage>
        <taxon>Eukaryota</taxon>
        <taxon>Sar</taxon>
        <taxon>Alveolata</taxon>
        <taxon>Perkinsozoa</taxon>
        <taxon>Perkinsea</taxon>
        <taxon>Perkinsida</taxon>
        <taxon>Perkinsidae</taxon>
        <taxon>Perkinsus</taxon>
    </lineage>
</organism>
<dbReference type="AlphaFoldDB" id="A0A7J6KJC6"/>
<dbReference type="GO" id="GO:0015074">
    <property type="term" value="P:DNA integration"/>
    <property type="evidence" value="ECO:0007669"/>
    <property type="project" value="InterPro"/>
</dbReference>
<accession>A0A7J6KJC6</accession>
<reference evidence="2 3" key="1">
    <citation type="submission" date="2020-04" db="EMBL/GenBank/DDBJ databases">
        <title>Perkinsus chesapeaki whole genome sequence.</title>
        <authorList>
            <person name="Bogema D.R."/>
        </authorList>
    </citation>
    <scope>NUCLEOTIDE SEQUENCE [LARGE SCALE GENOMIC DNA]</scope>
    <source>
        <strain evidence="2">ATCC PRA-425</strain>
    </source>
</reference>
<feature type="non-terminal residue" evidence="2">
    <location>
        <position position="1"/>
    </location>
</feature>
<evidence type="ECO:0000313" key="2">
    <source>
        <dbReference type="EMBL" id="KAF4647383.1"/>
    </source>
</evidence>
<feature type="domain" description="Integrase catalytic" evidence="1">
    <location>
        <begin position="1"/>
        <end position="105"/>
    </location>
</feature>
<dbReference type="InterPro" id="IPR001584">
    <property type="entry name" value="Integrase_cat-core"/>
</dbReference>
<dbReference type="Gene3D" id="3.30.420.10">
    <property type="entry name" value="Ribonuclease H-like superfamily/Ribonuclease H"/>
    <property type="match status" value="1"/>
</dbReference>
<comment type="caution">
    <text evidence="2">The sequence shown here is derived from an EMBL/GenBank/DDBJ whole genome shotgun (WGS) entry which is preliminary data.</text>
</comment>
<dbReference type="PROSITE" id="PS50994">
    <property type="entry name" value="INTEGRASE"/>
    <property type="match status" value="1"/>
</dbReference>
<dbReference type="GO" id="GO:0003676">
    <property type="term" value="F:nucleic acid binding"/>
    <property type="evidence" value="ECO:0007669"/>
    <property type="project" value="InterPro"/>
</dbReference>
<feature type="non-terminal residue" evidence="2">
    <location>
        <position position="203"/>
    </location>
</feature>
<gene>
    <name evidence="2" type="ORF">FOL47_004674</name>
</gene>
<dbReference type="InterPro" id="IPR036397">
    <property type="entry name" value="RNaseH_sf"/>
</dbReference>
<keyword evidence="3" id="KW-1185">Reference proteome</keyword>
<sequence length="203" mass="23586">ELSGTVGYPRLIVTDSHSSFKAPGFRRWALMRAIKTASLPPNSKAYGGWYERCHLSIKQLFTTRVGQGLNFDHWPCWLPSANLIYNCTNFAGLDICPADLFYSYRIARPWETRRNESIDGDDNNMEAISAGIEHLIDAPEESLISDMFKKQMDERQLKYRAYAEFWEAMKDIQQEMLHKRRAYRRSTEPFAVGDEVLVFRPYS</sequence>
<proteinExistence type="predicted"/>
<dbReference type="Proteomes" id="UP000591131">
    <property type="component" value="Unassembled WGS sequence"/>
</dbReference>
<dbReference type="EMBL" id="JAAPAO010002655">
    <property type="protein sequence ID" value="KAF4647383.1"/>
    <property type="molecule type" value="Genomic_DNA"/>
</dbReference>
<evidence type="ECO:0000259" key="1">
    <source>
        <dbReference type="PROSITE" id="PS50994"/>
    </source>
</evidence>
<protein>
    <recommendedName>
        <fullName evidence="1">Integrase catalytic domain-containing protein</fullName>
    </recommendedName>
</protein>
<evidence type="ECO:0000313" key="3">
    <source>
        <dbReference type="Proteomes" id="UP000591131"/>
    </source>
</evidence>